<sequence>MPMRKGLIFTAYFLVILLVFMAVPASFPQLSPQQLASLLVAYQQKPLLLMFVSAGSFFFDYLSWVMPQTEYREIQTLVHIRTPRFKPIVASYWRLAWRYFLPFLALKGYVLILCANRVVWISIVVWVVEWLAWTVVSLTRRQAIPSAVIFMSFLLTRFLLHGLF</sequence>
<dbReference type="RefSeq" id="WP_143450880.1">
    <property type="nucleotide sequence ID" value="NZ_CP132484.1"/>
</dbReference>
<keyword evidence="1" id="KW-1133">Transmembrane helix</keyword>
<organism evidence="2 3">
    <name type="scientific">Lacticaseibacillus zeae subsp. silagei</name>
    <dbReference type="NCBI Taxonomy" id="3068307"/>
    <lineage>
        <taxon>Bacteria</taxon>
        <taxon>Bacillati</taxon>
        <taxon>Bacillota</taxon>
        <taxon>Bacilli</taxon>
        <taxon>Lactobacillales</taxon>
        <taxon>Lactobacillaceae</taxon>
        <taxon>Lacticaseibacillus</taxon>
    </lineage>
</organism>
<feature type="transmembrane region" description="Helical" evidence="1">
    <location>
        <begin position="143"/>
        <end position="160"/>
    </location>
</feature>
<feature type="transmembrane region" description="Helical" evidence="1">
    <location>
        <begin position="118"/>
        <end position="136"/>
    </location>
</feature>
<feature type="transmembrane region" description="Helical" evidence="1">
    <location>
        <begin position="95"/>
        <end position="112"/>
    </location>
</feature>
<proteinExistence type="predicted"/>
<evidence type="ECO:0000313" key="3">
    <source>
        <dbReference type="Proteomes" id="UP001229832"/>
    </source>
</evidence>
<gene>
    <name evidence="2" type="ORF">LACZS2_002746</name>
</gene>
<feature type="transmembrane region" description="Helical" evidence="1">
    <location>
        <begin position="47"/>
        <end position="66"/>
    </location>
</feature>
<dbReference type="GeneID" id="93270426"/>
<keyword evidence="1" id="KW-0472">Membrane</keyword>
<name>A0ABD7Z964_LACZE</name>
<feature type="transmembrane region" description="Helical" evidence="1">
    <location>
        <begin position="7"/>
        <end position="27"/>
    </location>
</feature>
<accession>A0ABD7Z964</accession>
<keyword evidence="3" id="KW-1185">Reference proteome</keyword>
<protein>
    <submittedName>
        <fullName evidence="2">Uncharacterized protein</fullName>
    </submittedName>
</protein>
<keyword evidence="1" id="KW-0812">Transmembrane</keyword>
<reference evidence="2 3" key="1">
    <citation type="submission" date="2023-08" db="EMBL/GenBank/DDBJ databases">
        <authorList>
            <person name="Buchebner-Jance M."/>
        </authorList>
    </citation>
    <scope>NUCLEOTIDE SEQUENCE [LARGE SCALE GENOMIC DNA]</scope>
    <source>
        <strain evidence="2 3">NCIMB 15475</strain>
    </source>
</reference>
<dbReference type="EMBL" id="CP132485">
    <property type="protein sequence ID" value="WLV83504.1"/>
    <property type="molecule type" value="Genomic_DNA"/>
</dbReference>
<dbReference type="Proteomes" id="UP001229832">
    <property type="component" value="Chromosome"/>
</dbReference>
<evidence type="ECO:0000313" key="2">
    <source>
        <dbReference type="EMBL" id="WLV83504.1"/>
    </source>
</evidence>
<dbReference type="AlphaFoldDB" id="A0ABD7Z964"/>
<evidence type="ECO:0000256" key="1">
    <source>
        <dbReference type="SAM" id="Phobius"/>
    </source>
</evidence>